<evidence type="ECO:0000313" key="6">
    <source>
        <dbReference type="Proteomes" id="UP001595616"/>
    </source>
</evidence>
<dbReference type="InterPro" id="IPR006047">
    <property type="entry name" value="GH13_cat_dom"/>
</dbReference>
<dbReference type="Gene3D" id="3.90.400.10">
    <property type="entry name" value="Oligo-1,6-glucosidase, Domain 2"/>
    <property type="match status" value="1"/>
</dbReference>
<dbReference type="EMBL" id="JBHRYQ010000001">
    <property type="protein sequence ID" value="MFC3810978.1"/>
    <property type="molecule type" value="Genomic_DNA"/>
</dbReference>
<evidence type="ECO:0000259" key="4">
    <source>
        <dbReference type="SMART" id="SM00642"/>
    </source>
</evidence>
<sequence length="573" mass="66568">MKNKTLAALCLGIAFLGCSKSSQNKKTDYPWWKETVIYQIYPRSFKDTNGDGIGDLKGIIEKLDYIKDLGVGAVWLNPVYSSPNADNGYDVSDYKNIMTDFGSMDDFDLLLSEMHKRNLKLIMDIVVNHSSDEHEWFKNSRSSRNNPYREYYHWWPAEKGKPNYRYSLFDVKGDAWKYDSLTNAYYLHYFSEKQPDLNWNNPKLRKEVNDIMIFWAKKGVDGFRLDAFQFAAKDPNFPKFPDGYEKNFIQYYAMQNGLHGYLKEMNSEVFTPFNTMSVSEGAGRNFVDAHELVDEDRNELNMAYAFEGVDIAKYEGYKLTDLKKVFSKWDSAFAEKGWLSVFLANHDQARMLSRFGNDSPDFRNPSAKMLQTFILSMRGTPYCYYGDELGMSNLNFNKIEQYQDIQAKNSYAKALSEGQDMGYFMKKLSFESRDNGRSPMQWTSEHEAGFTTAKPWLPVNPNFKTVNVSSEEKDAASNLNYFKKMVNLRKENPILIHGKYELLLKDHPNIYAYTRTLGKEKILVLLNFSKEKSSVHIKEMSQQPDIWINNYQSLESKNQTVSLLPYQACIMKL</sequence>
<gene>
    <name evidence="5" type="ORF">ACFOOI_09960</name>
</gene>
<dbReference type="InterPro" id="IPR013780">
    <property type="entry name" value="Glyco_hydro_b"/>
</dbReference>
<protein>
    <submittedName>
        <fullName evidence="5">Alpha-glucosidase</fullName>
    </submittedName>
</protein>
<name>A0ABV7YUF0_9BACT</name>
<comment type="caution">
    <text evidence="5">The sequence shown here is derived from an EMBL/GenBank/DDBJ whole genome shotgun (WGS) entry which is preliminary data.</text>
</comment>
<dbReference type="CDD" id="cd11333">
    <property type="entry name" value="AmyAc_SI_OligoGlu_DGase"/>
    <property type="match status" value="1"/>
</dbReference>
<dbReference type="InterPro" id="IPR045857">
    <property type="entry name" value="O16G_dom_2"/>
</dbReference>
<dbReference type="Gene3D" id="3.20.20.80">
    <property type="entry name" value="Glycosidases"/>
    <property type="match status" value="1"/>
</dbReference>
<dbReference type="SUPFAM" id="SSF51011">
    <property type="entry name" value="Glycosyl hydrolase domain"/>
    <property type="match status" value="1"/>
</dbReference>
<proteinExistence type="inferred from homology"/>
<accession>A0ABV7YUF0</accession>
<comment type="similarity">
    <text evidence="1">Belongs to the glycosyl hydrolase 13 family.</text>
</comment>
<evidence type="ECO:0000256" key="3">
    <source>
        <dbReference type="ARBA" id="ARBA00023295"/>
    </source>
</evidence>
<dbReference type="InterPro" id="IPR017853">
    <property type="entry name" value="GH"/>
</dbReference>
<dbReference type="Pfam" id="PF00128">
    <property type="entry name" value="Alpha-amylase"/>
    <property type="match status" value="1"/>
</dbReference>
<keyword evidence="3" id="KW-0326">Glycosidase</keyword>
<organism evidence="5 6">
    <name type="scientific">Lacihabitans lacunae</name>
    <dbReference type="NCBI Taxonomy" id="1028214"/>
    <lineage>
        <taxon>Bacteria</taxon>
        <taxon>Pseudomonadati</taxon>
        <taxon>Bacteroidota</taxon>
        <taxon>Cytophagia</taxon>
        <taxon>Cytophagales</taxon>
        <taxon>Leadbetterellaceae</taxon>
        <taxon>Lacihabitans</taxon>
    </lineage>
</organism>
<feature type="domain" description="Glycosyl hydrolase family 13 catalytic" evidence="4">
    <location>
        <begin position="39"/>
        <end position="437"/>
    </location>
</feature>
<dbReference type="RefSeq" id="WP_379837568.1">
    <property type="nucleotide sequence ID" value="NZ_JBHRYQ010000001.1"/>
</dbReference>
<dbReference type="SUPFAM" id="SSF51445">
    <property type="entry name" value="(Trans)glycosidases"/>
    <property type="match status" value="1"/>
</dbReference>
<evidence type="ECO:0000256" key="1">
    <source>
        <dbReference type="ARBA" id="ARBA00008061"/>
    </source>
</evidence>
<dbReference type="PROSITE" id="PS51257">
    <property type="entry name" value="PROKAR_LIPOPROTEIN"/>
    <property type="match status" value="1"/>
</dbReference>
<dbReference type="PANTHER" id="PTHR10357:SF179">
    <property type="entry name" value="NEUTRAL AND BASIC AMINO ACID TRANSPORT PROTEIN RBAT"/>
    <property type="match status" value="1"/>
</dbReference>
<keyword evidence="2" id="KW-0378">Hydrolase</keyword>
<dbReference type="InterPro" id="IPR056300">
    <property type="entry name" value="SusG-like_C"/>
</dbReference>
<reference evidence="6" key="1">
    <citation type="journal article" date="2019" name="Int. J. Syst. Evol. Microbiol.">
        <title>The Global Catalogue of Microorganisms (GCM) 10K type strain sequencing project: providing services to taxonomists for standard genome sequencing and annotation.</title>
        <authorList>
            <consortium name="The Broad Institute Genomics Platform"/>
            <consortium name="The Broad Institute Genome Sequencing Center for Infectious Disease"/>
            <person name="Wu L."/>
            <person name="Ma J."/>
        </authorList>
    </citation>
    <scope>NUCLEOTIDE SEQUENCE [LARGE SCALE GENOMIC DNA]</scope>
    <source>
        <strain evidence="6">CECT 7956</strain>
    </source>
</reference>
<dbReference type="Gene3D" id="2.60.40.1180">
    <property type="entry name" value="Golgi alpha-mannosidase II"/>
    <property type="match status" value="1"/>
</dbReference>
<dbReference type="SMART" id="SM00642">
    <property type="entry name" value="Aamy"/>
    <property type="match status" value="1"/>
</dbReference>
<keyword evidence="6" id="KW-1185">Reference proteome</keyword>
<dbReference type="Proteomes" id="UP001595616">
    <property type="component" value="Unassembled WGS sequence"/>
</dbReference>
<dbReference type="Pfam" id="PF23915">
    <property type="entry name" value="SusG_C"/>
    <property type="match status" value="1"/>
</dbReference>
<evidence type="ECO:0000313" key="5">
    <source>
        <dbReference type="EMBL" id="MFC3810978.1"/>
    </source>
</evidence>
<evidence type="ECO:0000256" key="2">
    <source>
        <dbReference type="ARBA" id="ARBA00022801"/>
    </source>
</evidence>
<dbReference type="PANTHER" id="PTHR10357">
    <property type="entry name" value="ALPHA-AMYLASE FAMILY MEMBER"/>
    <property type="match status" value="1"/>
</dbReference>